<comment type="caution">
    <text evidence="2">The sequence shown here is derived from an EMBL/GenBank/DDBJ whole genome shotgun (WGS) entry which is preliminary data.</text>
</comment>
<evidence type="ECO:0000313" key="2">
    <source>
        <dbReference type="EMBL" id="GAB0058819.1"/>
    </source>
</evidence>
<dbReference type="Pfam" id="PF13441">
    <property type="entry name" value="Gly-zipper_YMGG"/>
    <property type="match status" value="1"/>
</dbReference>
<dbReference type="PIRSF" id="PIRSF002721">
    <property type="entry name" value="Surface_antigen_Rickettsia"/>
    <property type="match status" value="1"/>
</dbReference>
<reference evidence="2 3" key="1">
    <citation type="submission" date="2024-09" db="EMBL/GenBank/DDBJ databases">
        <title>Draft genome sequence of Candidatus Magnetaquicoccaceae bacterium FCR-1.</title>
        <authorList>
            <person name="Shimoshige H."/>
            <person name="Shimamura S."/>
            <person name="Taoka A."/>
            <person name="Kobayashi H."/>
            <person name="Maekawa T."/>
        </authorList>
    </citation>
    <scope>NUCLEOTIDE SEQUENCE [LARGE SCALE GENOMIC DNA]</scope>
    <source>
        <strain evidence="2 3">FCR-1</strain>
    </source>
</reference>
<sequence length="163" mass="17464">MTVFSSVKRRVARAGRPWILSLAAMLFVAPLMSGCMDSRAQQGAGIGALGGGLAGSLIGPSKNKEQNALIGAAIGGLIGYTVGNEMDKNDKARLNNALETMPTRQTTTWVNPDTRAEYAVTPQAPYQVDGRDCRQAEISSVINGKRETVVKTACRRPDGRWEI</sequence>
<dbReference type="InterPro" id="IPR016364">
    <property type="entry name" value="Surface_antigen_Rickettsia"/>
</dbReference>
<proteinExistence type="predicted"/>
<gene>
    <name evidence="2" type="ORF">SIID45300_03176</name>
</gene>
<protein>
    <recommendedName>
        <fullName evidence="1">YMGG-like Gly-zipper domain-containing protein</fullName>
    </recommendedName>
</protein>
<accession>A0ABQ0CD67</accession>
<name>A0ABQ0CD67_9PROT</name>
<dbReference type="Proteomes" id="UP001628193">
    <property type="component" value="Unassembled WGS sequence"/>
</dbReference>
<dbReference type="RefSeq" id="WP_420906541.1">
    <property type="nucleotide sequence ID" value="NZ_BAAFGK010000005.1"/>
</dbReference>
<keyword evidence="3" id="KW-1185">Reference proteome</keyword>
<organism evidence="2 3">
    <name type="scientific">Candidatus Magnetaquiglobus chichijimensis</name>
    <dbReference type="NCBI Taxonomy" id="3141448"/>
    <lineage>
        <taxon>Bacteria</taxon>
        <taxon>Pseudomonadati</taxon>
        <taxon>Pseudomonadota</taxon>
        <taxon>Magnetococcia</taxon>
        <taxon>Magnetococcales</taxon>
        <taxon>Candidatus Magnetaquicoccaceae</taxon>
        <taxon>Candidatus Magnetaquiglobus</taxon>
    </lineage>
</organism>
<evidence type="ECO:0000313" key="3">
    <source>
        <dbReference type="Proteomes" id="UP001628193"/>
    </source>
</evidence>
<evidence type="ECO:0000259" key="1">
    <source>
        <dbReference type="Pfam" id="PF13441"/>
    </source>
</evidence>
<dbReference type="EMBL" id="BAAFGK010000005">
    <property type="protein sequence ID" value="GAB0058819.1"/>
    <property type="molecule type" value="Genomic_DNA"/>
</dbReference>
<dbReference type="InterPro" id="IPR027367">
    <property type="entry name" value="Gly-zipper_YMGG"/>
</dbReference>
<feature type="domain" description="YMGG-like Gly-zipper" evidence="1">
    <location>
        <begin position="38"/>
        <end position="84"/>
    </location>
</feature>